<evidence type="ECO:0000256" key="4">
    <source>
        <dbReference type="ARBA" id="ARBA00023033"/>
    </source>
</evidence>
<dbReference type="CDD" id="cd01094">
    <property type="entry name" value="Alkanesulfonate_monoxygenase"/>
    <property type="match status" value="1"/>
</dbReference>
<proteinExistence type="inferred from homology"/>
<comment type="caution">
    <text evidence="8">The sequence shown here is derived from an EMBL/GenBank/DDBJ whole genome shotgun (WGS) entry which is preliminary data.</text>
</comment>
<feature type="domain" description="Luciferase-like" evidence="7">
    <location>
        <begin position="26"/>
        <end position="283"/>
    </location>
</feature>
<evidence type="ECO:0000313" key="9">
    <source>
        <dbReference type="Proteomes" id="UP001157091"/>
    </source>
</evidence>
<feature type="compositionally biased region" description="Low complexity" evidence="6">
    <location>
        <begin position="426"/>
        <end position="452"/>
    </location>
</feature>
<evidence type="ECO:0000313" key="8">
    <source>
        <dbReference type="EMBL" id="GMA24804.1"/>
    </source>
</evidence>
<dbReference type="Proteomes" id="UP001157091">
    <property type="component" value="Unassembled WGS sequence"/>
</dbReference>
<evidence type="ECO:0000256" key="5">
    <source>
        <dbReference type="ARBA" id="ARBA00033748"/>
    </source>
</evidence>
<dbReference type="Gene3D" id="3.20.20.30">
    <property type="entry name" value="Luciferase-like domain"/>
    <property type="match status" value="2"/>
</dbReference>
<keyword evidence="9" id="KW-1185">Reference proteome</keyword>
<organism evidence="8 9">
    <name type="scientific">Luteimicrobium album</name>
    <dbReference type="NCBI Taxonomy" id="1054550"/>
    <lineage>
        <taxon>Bacteria</taxon>
        <taxon>Bacillati</taxon>
        <taxon>Actinomycetota</taxon>
        <taxon>Actinomycetes</taxon>
        <taxon>Micrococcales</taxon>
        <taxon>Luteimicrobium</taxon>
    </lineage>
</organism>
<evidence type="ECO:0000256" key="6">
    <source>
        <dbReference type="SAM" id="MobiDB-lite"/>
    </source>
</evidence>
<dbReference type="InterPro" id="IPR016215">
    <property type="entry name" value="NTA_MOA"/>
</dbReference>
<evidence type="ECO:0000256" key="1">
    <source>
        <dbReference type="ARBA" id="ARBA00022630"/>
    </source>
</evidence>
<dbReference type="PANTHER" id="PTHR30011">
    <property type="entry name" value="ALKANESULFONATE MONOOXYGENASE-RELATED"/>
    <property type="match status" value="1"/>
</dbReference>
<feature type="region of interest" description="Disordered" evidence="6">
    <location>
        <begin position="357"/>
        <end position="459"/>
    </location>
</feature>
<dbReference type="Pfam" id="PF00296">
    <property type="entry name" value="Bac_luciferase"/>
    <property type="match status" value="2"/>
</dbReference>
<gene>
    <name evidence="8" type="ORF">GCM10025864_25630</name>
</gene>
<protein>
    <recommendedName>
        <fullName evidence="7">Luciferase-like domain-containing protein</fullName>
    </recommendedName>
</protein>
<dbReference type="CDD" id="cd01095">
    <property type="entry name" value="Nitrilotriacetate_monoxgenase"/>
    <property type="match status" value="1"/>
</dbReference>
<keyword evidence="2" id="KW-0288">FMN</keyword>
<name>A0ABQ6I217_9MICO</name>
<evidence type="ECO:0000259" key="7">
    <source>
        <dbReference type="Pfam" id="PF00296"/>
    </source>
</evidence>
<dbReference type="InterPro" id="IPR051260">
    <property type="entry name" value="Diverse_substr_monoxygenases"/>
</dbReference>
<feature type="compositionally biased region" description="Low complexity" evidence="6">
    <location>
        <begin position="408"/>
        <end position="419"/>
    </location>
</feature>
<keyword evidence="4" id="KW-0503">Monooxygenase</keyword>
<keyword evidence="3" id="KW-0560">Oxidoreductase</keyword>
<feature type="compositionally biased region" description="Basic residues" evidence="6">
    <location>
        <begin position="393"/>
        <end position="407"/>
    </location>
</feature>
<dbReference type="SUPFAM" id="SSF51679">
    <property type="entry name" value="Bacterial luciferase-like"/>
    <property type="match status" value="2"/>
</dbReference>
<keyword evidence="1" id="KW-0285">Flavoprotein</keyword>
<feature type="compositionally biased region" description="Low complexity" evidence="6">
    <location>
        <begin position="371"/>
        <end position="392"/>
    </location>
</feature>
<dbReference type="InterPro" id="IPR036661">
    <property type="entry name" value="Luciferase-like_sf"/>
</dbReference>
<dbReference type="InterPro" id="IPR011251">
    <property type="entry name" value="Luciferase-like_dom"/>
</dbReference>
<dbReference type="PANTHER" id="PTHR30011:SF16">
    <property type="entry name" value="C2H2 FINGER DOMAIN TRANSCRIPTION FACTOR (EUROFUNG)-RELATED"/>
    <property type="match status" value="1"/>
</dbReference>
<accession>A0ABQ6I217</accession>
<dbReference type="NCBIfam" id="TIGR03860">
    <property type="entry name" value="FMN_nitrolo"/>
    <property type="match status" value="1"/>
</dbReference>
<sequence>MTRQLHFNLFLHDTGHHEASWRLPDADPTSNLSLAAHQHLARVAEDAKFDSVFLADSPVLWSDPGRRPSGKLEPTVLLAALAVSTSRIGLIATASTSYNEPYNLARRFASLDHLSGGRAGWNIVTTAGEAAARNFGLDEQPLHKARYERADEFLDVATKLWDSWADDAVVADKAGGVHAHGDRVRRAEHEGPFFRVEGPLNVPRSPQGYPLLVQAGSSEDGKEFAARWAEAVFTAQPTLEESQEFYADLKRRAAAVGRDPDGVVVLPGIVPVIGDTESEARELDAELDRLIAPQYALTTLARTLKVDPDRLSLDEPLPLDLPDEDEIEGSKSRRTLIVDWARRDNLTVRELIGKLGEGAGTAPSRARRCRSPTPSSTTSRTALPTASTSCPRCSRRGSRPSRRRSCRSCRSAGCSGPSTRGRRSETTTASRGRATGTTTASASPSWAASRPGLPEMGADPREPELLWYVPNTVDPGHRGDFTADGWGTLDFTVDLARTAEAHGWSGALFGTGWGRPDTFTVATAVAALTTTFRPLVAIRPGYWQPAHFASAAATLQHLSRGRLLVNIVSGQDDLAAYGDVEGDQAQRYARTKEFMRLVRRLWAEENVTFEGEHFRVTDSTVVPRLPAGAPRLYFGGASPAAERVAATEADVQLFWGEPLDGIEARISRLRELSKDLDRDLPPLEFGLRVTTLVRDTTEEAWRDAEAKVAELAARQGERLTPAFRRQTAVGQRRLLDLAERGDVLDDNLYTAPGRYGGGGAGTTWLVGSADDVAASLRKYADLGVTHFVLSDTPYKQETARVGDALVPRLRARAVDG</sequence>
<comment type="similarity">
    <text evidence="5">Belongs to the NtaA/SnaA/DszA monooxygenase family.</text>
</comment>
<reference evidence="9" key="1">
    <citation type="journal article" date="2019" name="Int. J. Syst. Evol. Microbiol.">
        <title>The Global Catalogue of Microorganisms (GCM) 10K type strain sequencing project: providing services to taxonomists for standard genome sequencing and annotation.</title>
        <authorList>
            <consortium name="The Broad Institute Genomics Platform"/>
            <consortium name="The Broad Institute Genome Sequencing Center for Infectious Disease"/>
            <person name="Wu L."/>
            <person name="Ma J."/>
        </authorList>
    </citation>
    <scope>NUCLEOTIDE SEQUENCE [LARGE SCALE GENOMIC DNA]</scope>
    <source>
        <strain evidence="9">NBRC 106348</strain>
    </source>
</reference>
<dbReference type="EMBL" id="BSUK01000001">
    <property type="protein sequence ID" value="GMA24804.1"/>
    <property type="molecule type" value="Genomic_DNA"/>
</dbReference>
<evidence type="ECO:0000256" key="2">
    <source>
        <dbReference type="ARBA" id="ARBA00022643"/>
    </source>
</evidence>
<feature type="domain" description="Luciferase-like" evidence="7">
    <location>
        <begin position="481"/>
        <end position="786"/>
    </location>
</feature>
<evidence type="ECO:0000256" key="3">
    <source>
        <dbReference type="ARBA" id="ARBA00023002"/>
    </source>
</evidence>